<evidence type="ECO:0000313" key="21">
    <source>
        <dbReference type="EMBL" id="OXA44103.1"/>
    </source>
</evidence>
<keyword evidence="9" id="KW-0418">Kinase</keyword>
<evidence type="ECO:0000256" key="9">
    <source>
        <dbReference type="ARBA" id="ARBA00022777"/>
    </source>
</evidence>
<evidence type="ECO:0000256" key="4">
    <source>
        <dbReference type="ARBA" id="ARBA00022679"/>
    </source>
</evidence>
<dbReference type="InterPro" id="IPR007110">
    <property type="entry name" value="Ig-like_dom"/>
</dbReference>
<accession>A0A226DFW8</accession>
<dbReference type="OMA" id="LIHANNM"/>
<dbReference type="Gene3D" id="2.60.40.10">
    <property type="entry name" value="Immunoglobulins"/>
    <property type="match status" value="3"/>
</dbReference>
<proteinExistence type="predicted"/>
<protein>
    <recommendedName>
        <fullName evidence="2">receptor protein-tyrosine kinase</fullName>
        <ecNumber evidence="2">2.7.10.1</ecNumber>
    </recommendedName>
</protein>
<keyword evidence="13" id="KW-0829">Tyrosine-protein kinase</keyword>
<dbReference type="PANTHER" id="PTHR19890">
    <property type="entry name" value="FIBROBLAST GROWTH FACTOR RECEPTOR"/>
    <property type="match status" value="1"/>
</dbReference>
<keyword evidence="14" id="KW-1015">Disulfide bond</keyword>
<dbReference type="FunFam" id="2.60.40.10:FF:000032">
    <property type="entry name" value="palladin isoform X1"/>
    <property type="match status" value="1"/>
</dbReference>
<feature type="chain" id="PRO_5012307877" description="receptor protein-tyrosine kinase" evidence="19">
    <location>
        <begin position="26"/>
        <end position="532"/>
    </location>
</feature>
<feature type="domain" description="Ig-like" evidence="20">
    <location>
        <begin position="152"/>
        <end position="237"/>
    </location>
</feature>
<dbReference type="InterPro" id="IPR013783">
    <property type="entry name" value="Ig-like_fold"/>
</dbReference>
<comment type="caution">
    <text evidence="21">The sequence shown here is derived from an EMBL/GenBank/DDBJ whole genome shotgun (WGS) entry which is preliminary data.</text>
</comment>
<evidence type="ECO:0000256" key="5">
    <source>
        <dbReference type="ARBA" id="ARBA00022692"/>
    </source>
</evidence>
<evidence type="ECO:0000256" key="8">
    <source>
        <dbReference type="ARBA" id="ARBA00022741"/>
    </source>
</evidence>
<feature type="domain" description="Ig-like" evidence="20">
    <location>
        <begin position="245"/>
        <end position="368"/>
    </location>
</feature>
<comment type="subcellular location">
    <subcellularLocation>
        <location evidence="1">Membrane</location>
        <topology evidence="1">Single-pass membrane protein</topology>
    </subcellularLocation>
</comment>
<evidence type="ECO:0000256" key="3">
    <source>
        <dbReference type="ARBA" id="ARBA00022553"/>
    </source>
</evidence>
<evidence type="ECO:0000256" key="15">
    <source>
        <dbReference type="ARBA" id="ARBA00023170"/>
    </source>
</evidence>
<evidence type="ECO:0000256" key="2">
    <source>
        <dbReference type="ARBA" id="ARBA00011902"/>
    </source>
</evidence>
<evidence type="ECO:0000256" key="6">
    <source>
        <dbReference type="ARBA" id="ARBA00022729"/>
    </source>
</evidence>
<gene>
    <name evidence="21" type="ORF">Fcan01_21249</name>
</gene>
<dbReference type="OrthoDB" id="5985519at2759"/>
<evidence type="ECO:0000256" key="17">
    <source>
        <dbReference type="ARBA" id="ARBA00023319"/>
    </source>
</evidence>
<evidence type="ECO:0000256" key="14">
    <source>
        <dbReference type="ARBA" id="ARBA00023157"/>
    </source>
</evidence>
<dbReference type="SMART" id="SM00409">
    <property type="entry name" value="IG"/>
    <property type="match status" value="3"/>
</dbReference>
<evidence type="ECO:0000256" key="7">
    <source>
        <dbReference type="ARBA" id="ARBA00022737"/>
    </source>
</evidence>
<keyword evidence="11 18" id="KW-1133">Transmembrane helix</keyword>
<feature type="transmembrane region" description="Helical" evidence="18">
    <location>
        <begin position="385"/>
        <end position="407"/>
    </location>
</feature>
<evidence type="ECO:0000256" key="13">
    <source>
        <dbReference type="ARBA" id="ARBA00023137"/>
    </source>
</evidence>
<keyword evidence="5 18" id="KW-0812">Transmembrane</keyword>
<dbReference type="STRING" id="158441.A0A226DFW8"/>
<keyword evidence="4" id="KW-0808">Transferase</keyword>
<keyword evidence="7" id="KW-0677">Repeat</keyword>
<organism evidence="21 22">
    <name type="scientific">Folsomia candida</name>
    <name type="common">Springtail</name>
    <dbReference type="NCBI Taxonomy" id="158441"/>
    <lineage>
        <taxon>Eukaryota</taxon>
        <taxon>Metazoa</taxon>
        <taxon>Ecdysozoa</taxon>
        <taxon>Arthropoda</taxon>
        <taxon>Hexapoda</taxon>
        <taxon>Collembola</taxon>
        <taxon>Entomobryomorpha</taxon>
        <taxon>Isotomoidea</taxon>
        <taxon>Isotomidae</taxon>
        <taxon>Proisotominae</taxon>
        <taxon>Folsomia</taxon>
    </lineage>
</organism>
<keyword evidence="12 18" id="KW-0472">Membrane</keyword>
<name>A0A226DFW8_FOLCA</name>
<dbReference type="SUPFAM" id="SSF48726">
    <property type="entry name" value="Immunoglobulin"/>
    <property type="match status" value="3"/>
</dbReference>
<keyword evidence="15 21" id="KW-0675">Receptor</keyword>
<dbReference type="EMBL" id="LNIX01000020">
    <property type="protein sequence ID" value="OXA44103.1"/>
    <property type="molecule type" value="Genomic_DNA"/>
</dbReference>
<keyword evidence="6 19" id="KW-0732">Signal</keyword>
<dbReference type="FunFam" id="2.60.40.10:FF:000020">
    <property type="entry name" value="Fibroblast growth factor receptor"/>
    <property type="match status" value="1"/>
</dbReference>
<dbReference type="SMART" id="SM00408">
    <property type="entry name" value="IGc2"/>
    <property type="match status" value="3"/>
</dbReference>
<dbReference type="Pfam" id="PF07679">
    <property type="entry name" value="I-set"/>
    <property type="match status" value="2"/>
</dbReference>
<dbReference type="EC" id="2.7.10.1" evidence="2"/>
<evidence type="ECO:0000313" key="22">
    <source>
        <dbReference type="Proteomes" id="UP000198287"/>
    </source>
</evidence>
<dbReference type="InterPro" id="IPR003598">
    <property type="entry name" value="Ig_sub2"/>
</dbReference>
<dbReference type="FunFam" id="2.60.40.10:FF:000593">
    <property type="entry name" value="Fibroblast growth factor receptor-like 1"/>
    <property type="match status" value="1"/>
</dbReference>
<evidence type="ECO:0000256" key="12">
    <source>
        <dbReference type="ARBA" id="ARBA00023136"/>
    </source>
</evidence>
<dbReference type="PANTHER" id="PTHR19890:SF10">
    <property type="entry name" value="FIBROBLAST GROWTH FACTOR RECEPTOR-LIKE 1"/>
    <property type="match status" value="1"/>
</dbReference>
<keyword evidence="8" id="KW-0547">Nucleotide-binding</keyword>
<evidence type="ECO:0000259" key="20">
    <source>
        <dbReference type="PROSITE" id="PS50835"/>
    </source>
</evidence>
<dbReference type="InterPro" id="IPR036179">
    <property type="entry name" value="Ig-like_dom_sf"/>
</dbReference>
<dbReference type="GO" id="GO:0005524">
    <property type="term" value="F:ATP binding"/>
    <property type="evidence" value="ECO:0007669"/>
    <property type="project" value="UniProtKB-KW"/>
</dbReference>
<dbReference type="GO" id="GO:0016020">
    <property type="term" value="C:membrane"/>
    <property type="evidence" value="ECO:0007669"/>
    <property type="project" value="UniProtKB-SubCell"/>
</dbReference>
<reference evidence="21 22" key="1">
    <citation type="submission" date="2015-12" db="EMBL/GenBank/DDBJ databases">
        <title>The genome of Folsomia candida.</title>
        <authorList>
            <person name="Faddeeva A."/>
            <person name="Derks M.F."/>
            <person name="Anvar Y."/>
            <person name="Smit S."/>
            <person name="Van Straalen N."/>
            <person name="Roelofs D."/>
        </authorList>
    </citation>
    <scope>NUCLEOTIDE SEQUENCE [LARGE SCALE GENOMIC DNA]</scope>
    <source>
        <strain evidence="21 22">VU population</strain>
        <tissue evidence="21">Whole body</tissue>
    </source>
</reference>
<keyword evidence="22" id="KW-1185">Reference proteome</keyword>
<evidence type="ECO:0000256" key="16">
    <source>
        <dbReference type="ARBA" id="ARBA00023180"/>
    </source>
</evidence>
<dbReference type="InterPro" id="IPR013098">
    <property type="entry name" value="Ig_I-set"/>
</dbReference>
<dbReference type="InterPro" id="IPR003599">
    <property type="entry name" value="Ig_sub"/>
</dbReference>
<sequence length="532" mass="57912">MMVQTRDGLTVVLLAITCWTSHIYAQASTHRGPPKILGRDFKPLQVVRTGQEFRVACPIEGDPSPNVDWFKDGEPITSAWSGFRVNSKALRIRSVLTKDSGIYECKGVNGFGSIIARTRLVVADDSLEHGEFDGDDSASMERGHSSGPLFTPESLEQSGSLHISSGNSIRFKCDTKGVPIAKVMWYKDGKAVSDKVSKWTSWTLVLSKLTSEDSGSYTCRASNAFGKNEFNIQLEITEMMERRKPTFVSGYPNNATVLSGGEAILECAVRGGTTALPPHIKWLKRIPYHEVINGNSVKNKHLIPVENQHVLVIQDSEEDGVRVNETQINGTYISRLLFKQAVSGVHEGVYVCLATNSVGYTFKDAHLTILAGAEIVQNSSSGIPFPLIVFLLSTALSLLVTGSACCLRNYQKTQQKQSQTLSSARKLSSQSVSVGSSSASSSYQKSCSRAAADHRQLLVVPTMRAGVHSGLGSVMCHGHDLTEPVIEIALSRCSYCGDDGSSEISGMRTYEHCYNGSYLSSTSHSMHCGHWT</sequence>
<dbReference type="PROSITE" id="PS50835">
    <property type="entry name" value="IG_LIKE"/>
    <property type="match status" value="3"/>
</dbReference>
<feature type="domain" description="Ig-like" evidence="20">
    <location>
        <begin position="34"/>
        <end position="121"/>
    </location>
</feature>
<dbReference type="GO" id="GO:0004714">
    <property type="term" value="F:transmembrane receptor protein tyrosine kinase activity"/>
    <property type="evidence" value="ECO:0007669"/>
    <property type="project" value="UniProtKB-EC"/>
</dbReference>
<keyword evidence="10" id="KW-0067">ATP-binding</keyword>
<keyword evidence="17" id="KW-0393">Immunoglobulin domain</keyword>
<evidence type="ECO:0000256" key="11">
    <source>
        <dbReference type="ARBA" id="ARBA00022989"/>
    </source>
</evidence>
<dbReference type="AlphaFoldDB" id="A0A226DFW8"/>
<keyword evidence="16" id="KW-0325">Glycoprotein</keyword>
<evidence type="ECO:0000256" key="10">
    <source>
        <dbReference type="ARBA" id="ARBA00022840"/>
    </source>
</evidence>
<dbReference type="Proteomes" id="UP000198287">
    <property type="component" value="Unassembled WGS sequence"/>
</dbReference>
<feature type="signal peptide" evidence="19">
    <location>
        <begin position="1"/>
        <end position="25"/>
    </location>
</feature>
<evidence type="ECO:0000256" key="19">
    <source>
        <dbReference type="SAM" id="SignalP"/>
    </source>
</evidence>
<evidence type="ECO:0000256" key="1">
    <source>
        <dbReference type="ARBA" id="ARBA00004167"/>
    </source>
</evidence>
<dbReference type="InterPro" id="IPR052615">
    <property type="entry name" value="FGFRL"/>
</dbReference>
<evidence type="ECO:0000256" key="18">
    <source>
        <dbReference type="SAM" id="Phobius"/>
    </source>
</evidence>
<keyword evidence="3" id="KW-0597">Phosphoprotein</keyword>